<dbReference type="Proteomes" id="UP000621631">
    <property type="component" value="Unassembled WGS sequence"/>
</dbReference>
<keyword evidence="1" id="KW-1133">Transmembrane helix</keyword>
<evidence type="ECO:0000313" key="2">
    <source>
        <dbReference type="EMBL" id="MBD1221562.1"/>
    </source>
</evidence>
<accession>A0ABR7VI11</accession>
<evidence type="ECO:0000256" key="1">
    <source>
        <dbReference type="SAM" id="Phobius"/>
    </source>
</evidence>
<reference evidence="2 3" key="1">
    <citation type="submission" date="2020-09" db="EMBL/GenBank/DDBJ databases">
        <title>Draft Genome Sequences of Oil-Oxidizing Bacteria Halomonas titanicae, Marinobacter lutaoensis, and Virgibacillus halodenitrificans Isolated from Highly Saline Environments.</title>
        <authorList>
            <person name="Grouzdev D.S."/>
            <person name="Sokolova D.S."/>
            <person name="Semenova E.M."/>
            <person name="Borzenkov I.A."/>
            <person name="Bidzhieva S.K."/>
            <person name="Poltaraus A.B."/>
            <person name="Nazina T.N."/>
        </authorList>
    </citation>
    <scope>NUCLEOTIDE SEQUENCE [LARGE SCALE GENOMIC DNA]</scope>
    <source>
        <strain evidence="2 3">VKM B-3472D</strain>
    </source>
</reference>
<keyword evidence="1" id="KW-0812">Transmembrane</keyword>
<name>A0ABR7VI11_VIRHA</name>
<dbReference type="RefSeq" id="WP_189777015.1">
    <property type="nucleotide sequence ID" value="NZ_JACWEZ010000002.1"/>
</dbReference>
<proteinExistence type="predicted"/>
<keyword evidence="3" id="KW-1185">Reference proteome</keyword>
<evidence type="ECO:0000313" key="3">
    <source>
        <dbReference type="Proteomes" id="UP000621631"/>
    </source>
</evidence>
<dbReference type="EMBL" id="JACWEZ010000002">
    <property type="protein sequence ID" value="MBD1221562.1"/>
    <property type="molecule type" value="Genomic_DNA"/>
</dbReference>
<sequence>MKGKFVVFILIIATLAMLVLAWFMLQDVIVDYDLDSALSTVPYADSITKLPPI</sequence>
<feature type="transmembrane region" description="Helical" evidence="1">
    <location>
        <begin position="5"/>
        <end position="25"/>
    </location>
</feature>
<comment type="caution">
    <text evidence="2">The sequence shown here is derived from an EMBL/GenBank/DDBJ whole genome shotgun (WGS) entry which is preliminary data.</text>
</comment>
<protein>
    <submittedName>
        <fullName evidence="2">Uncharacterized protein</fullName>
    </submittedName>
</protein>
<gene>
    <name evidence="2" type="ORF">IC602_02995</name>
</gene>
<organism evidence="2 3">
    <name type="scientific">Virgibacillus halodenitrificans</name>
    <name type="common">Bacillus halodenitrificans</name>
    <dbReference type="NCBI Taxonomy" id="1482"/>
    <lineage>
        <taxon>Bacteria</taxon>
        <taxon>Bacillati</taxon>
        <taxon>Bacillota</taxon>
        <taxon>Bacilli</taxon>
        <taxon>Bacillales</taxon>
        <taxon>Bacillaceae</taxon>
        <taxon>Virgibacillus</taxon>
    </lineage>
</organism>
<keyword evidence="1" id="KW-0472">Membrane</keyword>